<gene>
    <name evidence="1" type="ORF">QTG54_006795</name>
</gene>
<name>A0AAD9DDY2_9STRA</name>
<protein>
    <recommendedName>
        <fullName evidence="3">Polyketide cyclase</fullName>
    </recommendedName>
</protein>
<accession>A0AAD9DDY2</accession>
<dbReference type="Gene3D" id="3.30.530.20">
    <property type="match status" value="1"/>
</dbReference>
<keyword evidence="2" id="KW-1185">Reference proteome</keyword>
<evidence type="ECO:0000313" key="1">
    <source>
        <dbReference type="EMBL" id="KAK1742230.1"/>
    </source>
</evidence>
<comment type="caution">
    <text evidence="1">The sequence shown here is derived from an EMBL/GenBank/DDBJ whole genome shotgun (WGS) entry which is preliminary data.</text>
</comment>
<dbReference type="InterPro" id="IPR019587">
    <property type="entry name" value="Polyketide_cyclase/dehydratase"/>
</dbReference>
<dbReference type="Pfam" id="PF10604">
    <property type="entry name" value="Polyketide_cyc2"/>
    <property type="match status" value="1"/>
</dbReference>
<proteinExistence type="predicted"/>
<dbReference type="AlphaFoldDB" id="A0AAD9DDY2"/>
<evidence type="ECO:0008006" key="3">
    <source>
        <dbReference type="Google" id="ProtNLM"/>
    </source>
</evidence>
<evidence type="ECO:0000313" key="2">
    <source>
        <dbReference type="Proteomes" id="UP001224775"/>
    </source>
</evidence>
<dbReference type="EMBL" id="JATAAI010000011">
    <property type="protein sequence ID" value="KAK1742230.1"/>
    <property type="molecule type" value="Genomic_DNA"/>
</dbReference>
<sequence>MSYCKTSAIISAPPTLIWNTCLAPMKWQEWDHNIHQLRDVSGGCSNGTTAIFEQKDGKEFAFTLHDVEEDRCVMFSGQALGGTLKAEGKIVITPIDNFSTRIEYSFELSGTIGFVVALLRKRDVVEGTEAGLRNIVKMVEKAQESEFVIMN</sequence>
<organism evidence="1 2">
    <name type="scientific">Skeletonema marinoi</name>
    <dbReference type="NCBI Taxonomy" id="267567"/>
    <lineage>
        <taxon>Eukaryota</taxon>
        <taxon>Sar</taxon>
        <taxon>Stramenopiles</taxon>
        <taxon>Ochrophyta</taxon>
        <taxon>Bacillariophyta</taxon>
        <taxon>Coscinodiscophyceae</taxon>
        <taxon>Thalassiosirophycidae</taxon>
        <taxon>Thalassiosirales</taxon>
        <taxon>Skeletonemataceae</taxon>
        <taxon>Skeletonema</taxon>
        <taxon>Skeletonema marinoi-dohrnii complex</taxon>
    </lineage>
</organism>
<reference evidence="1" key="1">
    <citation type="submission" date="2023-06" db="EMBL/GenBank/DDBJ databases">
        <title>Survivors Of The Sea: Transcriptome response of Skeletonema marinoi to long-term dormancy.</title>
        <authorList>
            <person name="Pinder M.I.M."/>
            <person name="Kourtchenko O."/>
            <person name="Robertson E.K."/>
            <person name="Larsson T."/>
            <person name="Maumus F."/>
            <person name="Osuna-Cruz C.M."/>
            <person name="Vancaester E."/>
            <person name="Stenow R."/>
            <person name="Vandepoele K."/>
            <person name="Ploug H."/>
            <person name="Bruchert V."/>
            <person name="Godhe A."/>
            <person name="Topel M."/>
        </authorList>
    </citation>
    <scope>NUCLEOTIDE SEQUENCE</scope>
    <source>
        <strain evidence="1">R05AC</strain>
    </source>
</reference>
<dbReference type="SUPFAM" id="SSF55961">
    <property type="entry name" value="Bet v1-like"/>
    <property type="match status" value="1"/>
</dbReference>
<dbReference type="InterPro" id="IPR023393">
    <property type="entry name" value="START-like_dom_sf"/>
</dbReference>
<dbReference type="Proteomes" id="UP001224775">
    <property type="component" value="Unassembled WGS sequence"/>
</dbReference>